<dbReference type="InterPro" id="IPR008928">
    <property type="entry name" value="6-hairpin_glycosidase_sf"/>
</dbReference>
<evidence type="ECO:0000256" key="4">
    <source>
        <dbReference type="SAM" id="SignalP"/>
    </source>
</evidence>
<dbReference type="Pfam" id="PF22422">
    <property type="entry name" value="MGH1-like_GH"/>
    <property type="match status" value="1"/>
</dbReference>
<evidence type="ECO:0000259" key="5">
    <source>
        <dbReference type="Pfam" id="PF22422"/>
    </source>
</evidence>
<feature type="domain" description="Mannosylglycerate hydrolase MGH1-like glycoside hydrolase" evidence="5">
    <location>
        <begin position="277"/>
        <end position="588"/>
    </location>
</feature>
<keyword evidence="4" id="KW-0732">Signal</keyword>
<gene>
    <name evidence="6" type="ORF">EV201_0114</name>
</gene>
<organism evidence="6 7">
    <name type="scientific">Ancylomarina subtilis</name>
    <dbReference type="NCBI Taxonomy" id="1639035"/>
    <lineage>
        <taxon>Bacteria</taxon>
        <taxon>Pseudomonadati</taxon>
        <taxon>Bacteroidota</taxon>
        <taxon>Bacteroidia</taxon>
        <taxon>Marinilabiliales</taxon>
        <taxon>Marinifilaceae</taxon>
        <taxon>Ancylomarina</taxon>
    </lineage>
</organism>
<dbReference type="SUPFAM" id="SSF48208">
    <property type="entry name" value="Six-hairpin glycosidases"/>
    <property type="match status" value="1"/>
</dbReference>
<evidence type="ECO:0000313" key="6">
    <source>
        <dbReference type="EMBL" id="RZT95494.1"/>
    </source>
</evidence>
<comment type="similarity">
    <text evidence="1">Belongs to the glycosyl hydrolase 63 family.</text>
</comment>
<dbReference type="GO" id="GO:0009311">
    <property type="term" value="P:oligosaccharide metabolic process"/>
    <property type="evidence" value="ECO:0007669"/>
    <property type="project" value="InterPro"/>
</dbReference>
<dbReference type="InterPro" id="IPR054491">
    <property type="entry name" value="MGH1-like_GH"/>
</dbReference>
<comment type="caution">
    <text evidence="6">The sequence shown here is derived from an EMBL/GenBank/DDBJ whole genome shotgun (WGS) entry which is preliminary data.</text>
</comment>
<sequence>MNLRIKALSIPFFAFAISIGFQTCIKKTDTENKPIEFKVKDSPFSFPKSGFSVCNNQYTNGIALTDIRYSDFGIDNTIFKIRYISDSDTIEPNAIATPGEMSLLNNENVIGQACFESKKKFRLKGWYKPMILLLDSTLIVNRKLTITEKSENVYHIENHNKFGVARYIITGLNASINYLKDQQIFCLTTLAGNDDYEISVEATDSTWNSSSVNKKFEDCIKSSQDLFNNWLDQMPSLPGKYKKSRELASYILWSCVIDKGGNYKRPGILMSKNWMHYIWSWDHCFNAMACSYKMPKTAWDNYIILFDAQDENGQIPDVHGYSRTITSYLKPPIHGWALKKIMKKIELNIPQLEYAYNSLKKWTNFWFDHRDSNKNGIPEYSHGNDSGWDNGSEFDINGESFKRANRESANLSAYLIIQMDVLHDLALKLGYNVEAKQWQLRSDNLLSLMISNTWNGKKFVTTNIDNGHINEKSQSLMAYLPIILGNKLPSEIQSILINEMKNNGYLTQWGLATENINSPLYQDDGYWKGPIWAPSTMIIVDGLNKCGEHELATDIAKRFCDLCSKSGFAENFNAKTGEGLRDLSYTWTASVFLILGHEYLTD</sequence>
<dbReference type="PANTHER" id="PTHR10412">
    <property type="entry name" value="MANNOSYL-OLIGOSACCHARIDE GLUCOSIDASE"/>
    <property type="match status" value="1"/>
</dbReference>
<dbReference type="GO" id="GO:0006487">
    <property type="term" value="P:protein N-linked glycosylation"/>
    <property type="evidence" value="ECO:0007669"/>
    <property type="project" value="TreeGrafter"/>
</dbReference>
<proteinExistence type="inferred from homology"/>
<feature type="signal peptide" evidence="4">
    <location>
        <begin position="1"/>
        <end position="16"/>
    </location>
</feature>
<keyword evidence="2" id="KW-0378">Hydrolase</keyword>
<dbReference type="RefSeq" id="WP_165389549.1">
    <property type="nucleotide sequence ID" value="NZ_SHKN01000001.1"/>
</dbReference>
<dbReference type="Proteomes" id="UP000293562">
    <property type="component" value="Unassembled WGS sequence"/>
</dbReference>
<accession>A0A4Q7VHH8</accession>
<feature type="chain" id="PRO_5020188979" evidence="4">
    <location>
        <begin position="17"/>
        <end position="602"/>
    </location>
</feature>
<dbReference type="EMBL" id="SHKN01000001">
    <property type="protein sequence ID" value="RZT95494.1"/>
    <property type="molecule type" value="Genomic_DNA"/>
</dbReference>
<evidence type="ECO:0000256" key="1">
    <source>
        <dbReference type="ARBA" id="ARBA00010833"/>
    </source>
</evidence>
<dbReference type="PANTHER" id="PTHR10412:SF11">
    <property type="entry name" value="MANNOSYL-OLIGOSACCHARIDE GLUCOSIDASE"/>
    <property type="match status" value="1"/>
</dbReference>
<evidence type="ECO:0000256" key="2">
    <source>
        <dbReference type="ARBA" id="ARBA00022801"/>
    </source>
</evidence>
<dbReference type="AlphaFoldDB" id="A0A4Q7VHH8"/>
<dbReference type="InterPro" id="IPR012341">
    <property type="entry name" value="6hp_glycosidase-like_sf"/>
</dbReference>
<dbReference type="GO" id="GO:0004573">
    <property type="term" value="F:Glc3Man9GlcNAc2 oligosaccharide glucosidase activity"/>
    <property type="evidence" value="ECO:0007669"/>
    <property type="project" value="InterPro"/>
</dbReference>
<evidence type="ECO:0000256" key="3">
    <source>
        <dbReference type="ARBA" id="ARBA00023295"/>
    </source>
</evidence>
<dbReference type="InterPro" id="IPR004888">
    <property type="entry name" value="Glycoside_hydrolase_63"/>
</dbReference>
<reference evidence="6 7" key="1">
    <citation type="submission" date="2019-02" db="EMBL/GenBank/DDBJ databases">
        <title>Genomic Encyclopedia of Type Strains, Phase IV (KMG-IV): sequencing the most valuable type-strain genomes for metagenomic binning, comparative biology and taxonomic classification.</title>
        <authorList>
            <person name="Goeker M."/>
        </authorList>
    </citation>
    <scope>NUCLEOTIDE SEQUENCE [LARGE SCALE GENOMIC DNA]</scope>
    <source>
        <strain evidence="6 7">DSM 28825</strain>
    </source>
</reference>
<name>A0A4Q7VHH8_9BACT</name>
<protein>
    <submittedName>
        <fullName evidence="6">Trehalase</fullName>
    </submittedName>
</protein>
<keyword evidence="3" id="KW-0326">Glycosidase</keyword>
<evidence type="ECO:0000313" key="7">
    <source>
        <dbReference type="Proteomes" id="UP000293562"/>
    </source>
</evidence>
<keyword evidence="7" id="KW-1185">Reference proteome</keyword>
<dbReference type="Gene3D" id="1.50.10.10">
    <property type="match status" value="1"/>
</dbReference>